<keyword evidence="4" id="KW-1185">Reference proteome</keyword>
<evidence type="ECO:0000313" key="4">
    <source>
        <dbReference type="Proteomes" id="UP000689967"/>
    </source>
</evidence>
<comment type="caution">
    <text evidence="3">The sequence shown here is derived from an EMBL/GenBank/DDBJ whole genome shotgun (WGS) entry which is preliminary data.</text>
</comment>
<dbReference type="CDD" id="cd03349">
    <property type="entry name" value="LbH_XAT"/>
    <property type="match status" value="1"/>
</dbReference>
<dbReference type="PROSITE" id="PS00101">
    <property type="entry name" value="HEXAPEP_TRANSFERASES"/>
    <property type="match status" value="1"/>
</dbReference>
<proteinExistence type="inferred from homology"/>
<dbReference type="RefSeq" id="WP_216879269.1">
    <property type="nucleotide sequence ID" value="NZ_JAERQM010000015.1"/>
</dbReference>
<reference evidence="3 4" key="1">
    <citation type="submission" date="2021-01" db="EMBL/GenBank/DDBJ databases">
        <title>Roseomonas sp. nov, a bacterium isolated from an oil production mixture in Yumen Oilfield.</title>
        <authorList>
            <person name="Wu D."/>
        </authorList>
    </citation>
    <scope>NUCLEOTIDE SEQUENCE [LARGE SCALE GENOMIC DNA]</scope>
    <source>
        <strain evidence="3 4">ROY-5-3</strain>
    </source>
</reference>
<dbReference type="Pfam" id="PF00132">
    <property type="entry name" value="Hexapep"/>
    <property type="match status" value="1"/>
</dbReference>
<dbReference type="PANTHER" id="PTHR43300">
    <property type="entry name" value="ACETYLTRANSFERASE"/>
    <property type="match status" value="1"/>
</dbReference>
<dbReference type="InterPro" id="IPR050179">
    <property type="entry name" value="Trans_hexapeptide_repeat"/>
</dbReference>
<gene>
    <name evidence="3" type="ORF">JJQ90_26450</name>
</gene>
<organism evidence="3 4">
    <name type="scientific">Falsiroseomonas oleicola</name>
    <dbReference type="NCBI Taxonomy" id="2801474"/>
    <lineage>
        <taxon>Bacteria</taxon>
        <taxon>Pseudomonadati</taxon>
        <taxon>Pseudomonadota</taxon>
        <taxon>Alphaproteobacteria</taxon>
        <taxon>Acetobacterales</taxon>
        <taxon>Roseomonadaceae</taxon>
        <taxon>Falsiroseomonas</taxon>
    </lineage>
</organism>
<evidence type="ECO:0000256" key="2">
    <source>
        <dbReference type="ARBA" id="ARBA00023315"/>
    </source>
</evidence>
<dbReference type="Proteomes" id="UP000689967">
    <property type="component" value="Unassembled WGS sequence"/>
</dbReference>
<protein>
    <submittedName>
        <fullName evidence="3">CatB-related O-acetyltransferase</fullName>
    </submittedName>
</protein>
<keyword evidence="2" id="KW-0808">Transferase</keyword>
<comment type="similarity">
    <text evidence="1">Belongs to the transferase hexapeptide repeat family.</text>
</comment>
<dbReference type="PANTHER" id="PTHR43300:SF11">
    <property type="entry name" value="ACETYLTRANSFERASE RV3034C-RELATED"/>
    <property type="match status" value="1"/>
</dbReference>
<dbReference type="InterPro" id="IPR018357">
    <property type="entry name" value="Hexapep_transf_CS"/>
</dbReference>
<evidence type="ECO:0000256" key="1">
    <source>
        <dbReference type="ARBA" id="ARBA00007274"/>
    </source>
</evidence>
<keyword evidence="2" id="KW-0012">Acyltransferase</keyword>
<dbReference type="InterPro" id="IPR001451">
    <property type="entry name" value="Hexapep"/>
</dbReference>
<name>A0ABS6HJ54_9PROT</name>
<dbReference type="EMBL" id="JAERQM010000015">
    <property type="protein sequence ID" value="MBU8547285.1"/>
    <property type="molecule type" value="Genomic_DNA"/>
</dbReference>
<accession>A0ABS6HJ54</accession>
<sequence>MLTQNDDISLSTVSEPEVRKALQARGIGFDSKNIPASAVIETPCSIAPARIYGVFEIGAYSFSGIGCEFRETTIGRFCSIARRVIIGSVDHPLDGVSTHPIAWGSGNVFRGDPWFSAVQSRRRTPWRSGKVTIGHDVWIGNGVFIRRGVTVGHGAVVAAGSVVTRDVAPYDIVGGVPARRIKSRFSTDIVSRLLSVRWWDLDLREKGIDLSNTTSALPALERIRAEGADDMQFPRWILDFDKSRALLCLRKG</sequence>
<evidence type="ECO:0000313" key="3">
    <source>
        <dbReference type="EMBL" id="MBU8547285.1"/>
    </source>
</evidence>